<gene>
    <name evidence="1" type="ORF">MRATA1EN1_LOCUS833</name>
</gene>
<reference evidence="1" key="1">
    <citation type="submission" date="2023-04" db="EMBL/GenBank/DDBJ databases">
        <authorList>
            <consortium name="ELIXIR-Norway"/>
        </authorList>
    </citation>
    <scope>NUCLEOTIDE SEQUENCE [LARGE SCALE GENOMIC DNA]</scope>
</reference>
<organism evidence="1 2">
    <name type="scientific">Rangifer tarandus platyrhynchus</name>
    <name type="common">Svalbard reindeer</name>
    <dbReference type="NCBI Taxonomy" id="3082113"/>
    <lineage>
        <taxon>Eukaryota</taxon>
        <taxon>Metazoa</taxon>
        <taxon>Chordata</taxon>
        <taxon>Craniata</taxon>
        <taxon>Vertebrata</taxon>
        <taxon>Euteleostomi</taxon>
        <taxon>Mammalia</taxon>
        <taxon>Eutheria</taxon>
        <taxon>Laurasiatheria</taxon>
        <taxon>Artiodactyla</taxon>
        <taxon>Ruminantia</taxon>
        <taxon>Pecora</taxon>
        <taxon>Cervidae</taxon>
        <taxon>Odocoileinae</taxon>
        <taxon>Rangifer</taxon>
    </lineage>
</organism>
<dbReference type="Proteomes" id="UP001176941">
    <property type="component" value="Chromosome 1"/>
</dbReference>
<proteinExistence type="predicted"/>
<accession>A0ABN8XRU5</accession>
<name>A0ABN8XRU5_RANTA</name>
<keyword evidence="2" id="KW-1185">Reference proteome</keyword>
<sequence length="112" mass="12405">MATQHFKRNLLLNLHREEKISLVCFLLLLKKDKNVWPLQPPSSVWRPLAFLPVTLSPGSSLLEWAFSSYHEQGLLLVVVHGRLIVVAALLQSAGSRHTCSIVASLGFTCSAT</sequence>
<dbReference type="EMBL" id="OX459937">
    <property type="protein sequence ID" value="CAI9151871.1"/>
    <property type="molecule type" value="Genomic_DNA"/>
</dbReference>
<evidence type="ECO:0000313" key="1">
    <source>
        <dbReference type="EMBL" id="CAI9151871.1"/>
    </source>
</evidence>
<protein>
    <submittedName>
        <fullName evidence="1">Uncharacterized protein</fullName>
    </submittedName>
</protein>
<evidence type="ECO:0000313" key="2">
    <source>
        <dbReference type="Proteomes" id="UP001176941"/>
    </source>
</evidence>